<name>A0A554N836_9EURY</name>
<dbReference type="AlphaFoldDB" id="A0A554N836"/>
<comment type="caution">
    <text evidence="1">The sequence shown here is derived from an EMBL/GenBank/DDBJ whole genome shotgun (WGS) entry which is preliminary data.</text>
</comment>
<gene>
    <name evidence="1" type="ORF">DP107_12185</name>
</gene>
<reference evidence="1 2" key="1">
    <citation type="submission" date="2018-06" db="EMBL/GenBank/DDBJ databases">
        <title>Natronomonas sp. F16-60 a new haloarchaeon isolated from a solar saltern of Isla Cristina, Huelva, Spain.</title>
        <authorList>
            <person name="Duran-Viseras A."/>
            <person name="Sanchez-Porro C."/>
            <person name="Ventosa A."/>
        </authorList>
    </citation>
    <scope>NUCLEOTIDE SEQUENCE [LARGE SCALE GENOMIC DNA]</scope>
    <source>
        <strain evidence="1 2">F16-60</strain>
    </source>
</reference>
<organism evidence="1 2">
    <name type="scientific">Haloglomus irregulare</name>
    <dbReference type="NCBI Taxonomy" id="2234134"/>
    <lineage>
        <taxon>Archaea</taxon>
        <taxon>Methanobacteriati</taxon>
        <taxon>Methanobacteriota</taxon>
        <taxon>Stenosarchaea group</taxon>
        <taxon>Halobacteria</taxon>
        <taxon>Halobacteriales</taxon>
        <taxon>Natronomonadaceae</taxon>
        <taxon>Haloglomus</taxon>
    </lineage>
</organism>
<evidence type="ECO:0000313" key="2">
    <source>
        <dbReference type="Proteomes" id="UP000319894"/>
    </source>
</evidence>
<keyword evidence="2" id="KW-1185">Reference proteome</keyword>
<dbReference type="InParanoid" id="A0A554N836"/>
<accession>A0A554N836</accession>
<evidence type="ECO:0000313" key="1">
    <source>
        <dbReference type="EMBL" id="TSD13567.1"/>
    </source>
</evidence>
<sequence>MRRDDDGDDPRARERCHLRGVRDAAPVAVTRDRDTCPVHPGPERVETHDTFGAVCPKCETGGTDR</sequence>
<dbReference type="EMBL" id="QMDX01000007">
    <property type="protein sequence ID" value="TSD13567.1"/>
    <property type="molecule type" value="Genomic_DNA"/>
</dbReference>
<dbReference type="Proteomes" id="UP000319894">
    <property type="component" value="Unassembled WGS sequence"/>
</dbReference>
<protein>
    <submittedName>
        <fullName evidence="1">Uncharacterized protein</fullName>
    </submittedName>
</protein>
<proteinExistence type="predicted"/>